<feature type="signal peptide" evidence="1">
    <location>
        <begin position="1"/>
        <end position="20"/>
    </location>
</feature>
<name>A0AA40BSD4_9PEZI</name>
<dbReference type="AlphaFoldDB" id="A0AA40BSD4"/>
<accession>A0AA40BSD4</accession>
<evidence type="ECO:0000256" key="1">
    <source>
        <dbReference type="SAM" id="SignalP"/>
    </source>
</evidence>
<dbReference type="Proteomes" id="UP001172159">
    <property type="component" value="Unassembled WGS sequence"/>
</dbReference>
<protein>
    <submittedName>
        <fullName evidence="2">Uncharacterized protein</fullName>
    </submittedName>
</protein>
<evidence type="ECO:0000313" key="2">
    <source>
        <dbReference type="EMBL" id="KAK0739480.1"/>
    </source>
</evidence>
<organism evidence="2 3">
    <name type="scientific">Apiosordaria backusii</name>
    <dbReference type="NCBI Taxonomy" id="314023"/>
    <lineage>
        <taxon>Eukaryota</taxon>
        <taxon>Fungi</taxon>
        <taxon>Dikarya</taxon>
        <taxon>Ascomycota</taxon>
        <taxon>Pezizomycotina</taxon>
        <taxon>Sordariomycetes</taxon>
        <taxon>Sordariomycetidae</taxon>
        <taxon>Sordariales</taxon>
        <taxon>Lasiosphaeriaceae</taxon>
        <taxon>Apiosordaria</taxon>
    </lineage>
</organism>
<keyword evidence="3" id="KW-1185">Reference proteome</keyword>
<feature type="chain" id="PRO_5041378507" evidence="1">
    <location>
        <begin position="21"/>
        <end position="143"/>
    </location>
</feature>
<dbReference type="PANTHER" id="PTHR35605:SF1">
    <property type="entry name" value="ECP2 EFFECTOR PROTEIN DOMAIN-CONTAINING PROTEIN-RELATED"/>
    <property type="match status" value="1"/>
</dbReference>
<dbReference type="EMBL" id="JAUKTV010000004">
    <property type="protein sequence ID" value="KAK0739480.1"/>
    <property type="molecule type" value="Genomic_DNA"/>
</dbReference>
<dbReference type="PANTHER" id="PTHR35605">
    <property type="entry name" value="ECP2 EFFECTOR PROTEIN DOMAIN-CONTAINING PROTEIN-RELATED"/>
    <property type="match status" value="1"/>
</dbReference>
<gene>
    <name evidence="2" type="ORF">B0T21DRAFT_409829</name>
</gene>
<sequence length="143" mass="15663">MLSILAFLAGALALSSVAYSAPDSIHNNSSLAPIEPKDKTGWKCDIQYASPADIQQIWNGAGYLYQLDGKARIGPGDHCDRVSCSWNAGIFLCNKNNFVKEVEWKQIGDAAQFLIEHCGKDGQVMGQVDFKGNWNVVVREDPC</sequence>
<comment type="caution">
    <text evidence="2">The sequence shown here is derived from an EMBL/GenBank/DDBJ whole genome shotgun (WGS) entry which is preliminary data.</text>
</comment>
<proteinExistence type="predicted"/>
<keyword evidence="1" id="KW-0732">Signal</keyword>
<evidence type="ECO:0000313" key="3">
    <source>
        <dbReference type="Proteomes" id="UP001172159"/>
    </source>
</evidence>
<reference evidence="2" key="1">
    <citation type="submission" date="2023-06" db="EMBL/GenBank/DDBJ databases">
        <title>Genome-scale phylogeny and comparative genomics of the fungal order Sordariales.</title>
        <authorList>
            <consortium name="Lawrence Berkeley National Laboratory"/>
            <person name="Hensen N."/>
            <person name="Bonometti L."/>
            <person name="Westerberg I."/>
            <person name="Brannstrom I.O."/>
            <person name="Guillou S."/>
            <person name="Cros-Aarteil S."/>
            <person name="Calhoun S."/>
            <person name="Haridas S."/>
            <person name="Kuo A."/>
            <person name="Mondo S."/>
            <person name="Pangilinan J."/>
            <person name="Riley R."/>
            <person name="Labutti K."/>
            <person name="Andreopoulos B."/>
            <person name="Lipzen A."/>
            <person name="Chen C."/>
            <person name="Yanf M."/>
            <person name="Daum C."/>
            <person name="Ng V."/>
            <person name="Clum A."/>
            <person name="Steindorff A."/>
            <person name="Ohm R."/>
            <person name="Martin F."/>
            <person name="Silar P."/>
            <person name="Natvig D."/>
            <person name="Lalanne C."/>
            <person name="Gautier V."/>
            <person name="Ament-Velasquez S.L."/>
            <person name="Kruys A."/>
            <person name="Hutchinson M.I."/>
            <person name="Powell A.J."/>
            <person name="Barry K."/>
            <person name="Miller A.N."/>
            <person name="Grigoriev I.V."/>
            <person name="Debuchy R."/>
            <person name="Gladieux P."/>
            <person name="Thoren M.H."/>
            <person name="Johannesson H."/>
        </authorList>
    </citation>
    <scope>NUCLEOTIDE SEQUENCE</scope>
    <source>
        <strain evidence="2">CBS 540.89</strain>
    </source>
</reference>